<proteinExistence type="predicted"/>
<dbReference type="InterPro" id="IPR050697">
    <property type="entry name" value="Adenylyl/Guanylyl_Cyclase_3/4"/>
</dbReference>
<dbReference type="PANTHER" id="PTHR43081">
    <property type="entry name" value="ADENYLATE CYCLASE, TERMINAL-DIFFERENTIATION SPECIFIC-RELATED"/>
    <property type="match status" value="1"/>
</dbReference>
<protein>
    <submittedName>
        <fullName evidence="2">Adenylate cyclase</fullName>
    </submittedName>
</protein>
<sequence>MVNSSVVTDRYDQLLDWLHRGALGDWDVPTLMSELIGHLQAFGMGLHRVHFGLPMLHPLYVVSAYTWQAGEGVVIDNYPRGITEHSFWLKSPVRPFYESGAIEGRIKILPGSESDHYPMLKTAGDNGATDYYIQLTNFNDRSVSPDGQEGIVVSWMSSKADGFSDDDLALLRKLHLPLCAQLKNLTHRRLVDDILQAYLGDYSGKRVHAGQIQRGDGELIDAVIYFCDLRQSSKLAELYDPAGFLDVLNQYFELTAGTIADFGGEVLRFIGDASLAIFPIERFGDRASACRAALAAALETVQRSEKLNSRRSESGEPAIEFGIGLHPGSVLYGNIGTPTRLEFTVIGSAANEAARIESQCRELDQPILVSREFADNLDVEWQSQGQFSLRNIGRPIEILSPPHQPILH</sequence>
<dbReference type="RefSeq" id="WP_188748795.1">
    <property type="nucleotide sequence ID" value="NZ_BMIJ01000005.1"/>
</dbReference>
<comment type="caution">
    <text evidence="2">The sequence shown here is derived from an EMBL/GenBank/DDBJ whole genome shotgun (WGS) entry which is preliminary data.</text>
</comment>
<accession>A0ABQ1KF68</accession>
<dbReference type="InterPro" id="IPR001054">
    <property type="entry name" value="A/G_cyclase"/>
</dbReference>
<dbReference type="CDD" id="cd07302">
    <property type="entry name" value="CHD"/>
    <property type="match status" value="1"/>
</dbReference>
<gene>
    <name evidence="2" type="ORF">GCM10011352_24890</name>
</gene>
<dbReference type="SMART" id="SM00044">
    <property type="entry name" value="CYCc"/>
    <property type="match status" value="1"/>
</dbReference>
<organism evidence="2 3">
    <name type="scientific">Marinobacterium zhoushanense</name>
    <dbReference type="NCBI Taxonomy" id="1679163"/>
    <lineage>
        <taxon>Bacteria</taxon>
        <taxon>Pseudomonadati</taxon>
        <taxon>Pseudomonadota</taxon>
        <taxon>Gammaproteobacteria</taxon>
        <taxon>Oceanospirillales</taxon>
        <taxon>Oceanospirillaceae</taxon>
        <taxon>Marinobacterium</taxon>
    </lineage>
</organism>
<dbReference type="InterPro" id="IPR029787">
    <property type="entry name" value="Nucleotide_cyclase"/>
</dbReference>
<name>A0ABQ1KF68_9GAMM</name>
<feature type="domain" description="Guanylate cyclase" evidence="1">
    <location>
        <begin position="223"/>
        <end position="357"/>
    </location>
</feature>
<evidence type="ECO:0000313" key="2">
    <source>
        <dbReference type="EMBL" id="GGB97799.1"/>
    </source>
</evidence>
<dbReference type="SUPFAM" id="SSF55073">
    <property type="entry name" value="Nucleotide cyclase"/>
    <property type="match status" value="1"/>
</dbReference>
<dbReference type="PANTHER" id="PTHR43081:SF11">
    <property type="entry name" value="BLR2264 PROTEIN"/>
    <property type="match status" value="1"/>
</dbReference>
<evidence type="ECO:0000259" key="1">
    <source>
        <dbReference type="PROSITE" id="PS50125"/>
    </source>
</evidence>
<dbReference type="PROSITE" id="PS50125">
    <property type="entry name" value="GUANYLATE_CYCLASE_2"/>
    <property type="match status" value="1"/>
</dbReference>
<evidence type="ECO:0000313" key="3">
    <source>
        <dbReference type="Proteomes" id="UP000629025"/>
    </source>
</evidence>
<dbReference type="Pfam" id="PF00211">
    <property type="entry name" value="Guanylate_cyc"/>
    <property type="match status" value="1"/>
</dbReference>
<dbReference type="Proteomes" id="UP000629025">
    <property type="component" value="Unassembled WGS sequence"/>
</dbReference>
<dbReference type="EMBL" id="BMIJ01000005">
    <property type="protein sequence ID" value="GGB97799.1"/>
    <property type="molecule type" value="Genomic_DNA"/>
</dbReference>
<reference evidence="3" key="1">
    <citation type="journal article" date="2019" name="Int. J. Syst. Evol. Microbiol.">
        <title>The Global Catalogue of Microorganisms (GCM) 10K type strain sequencing project: providing services to taxonomists for standard genome sequencing and annotation.</title>
        <authorList>
            <consortium name="The Broad Institute Genomics Platform"/>
            <consortium name="The Broad Institute Genome Sequencing Center for Infectious Disease"/>
            <person name="Wu L."/>
            <person name="Ma J."/>
        </authorList>
    </citation>
    <scope>NUCLEOTIDE SEQUENCE [LARGE SCALE GENOMIC DNA]</scope>
    <source>
        <strain evidence="3">CGMCC 1.15341</strain>
    </source>
</reference>
<keyword evidence="3" id="KW-1185">Reference proteome</keyword>
<dbReference type="Gene3D" id="3.30.70.1230">
    <property type="entry name" value="Nucleotide cyclase"/>
    <property type="match status" value="1"/>
</dbReference>